<dbReference type="OrthoDB" id="9979446at2759"/>
<organism evidence="1 4">
    <name type="scientific">Adineta steineri</name>
    <dbReference type="NCBI Taxonomy" id="433720"/>
    <lineage>
        <taxon>Eukaryota</taxon>
        <taxon>Metazoa</taxon>
        <taxon>Spiralia</taxon>
        <taxon>Gnathifera</taxon>
        <taxon>Rotifera</taxon>
        <taxon>Eurotatoria</taxon>
        <taxon>Bdelloidea</taxon>
        <taxon>Adinetida</taxon>
        <taxon>Adinetidae</taxon>
        <taxon>Adineta</taxon>
    </lineage>
</organism>
<accession>A0A815IC88</accession>
<dbReference type="InterPro" id="IPR011047">
    <property type="entry name" value="Quinoprotein_ADH-like_sf"/>
</dbReference>
<gene>
    <name evidence="1" type="ORF">BJG266_LOCUS35787</name>
    <name evidence="2" type="ORF">QVE165_LOCUS52818</name>
</gene>
<keyword evidence="3" id="KW-1185">Reference proteome</keyword>
<evidence type="ECO:0000313" key="2">
    <source>
        <dbReference type="EMBL" id="CAF1602323.1"/>
    </source>
</evidence>
<dbReference type="SUPFAM" id="SSF50998">
    <property type="entry name" value="Quinoprotein alcohol dehydrogenase-like"/>
    <property type="match status" value="1"/>
</dbReference>
<protein>
    <submittedName>
        <fullName evidence="1">Uncharacterized protein</fullName>
    </submittedName>
</protein>
<evidence type="ECO:0000313" key="1">
    <source>
        <dbReference type="EMBL" id="CAF1366417.1"/>
    </source>
</evidence>
<dbReference type="AlphaFoldDB" id="A0A815IC88"/>
<dbReference type="Proteomes" id="UP000663877">
    <property type="component" value="Unassembled WGS sequence"/>
</dbReference>
<dbReference type="EMBL" id="CAJNOI010000954">
    <property type="protein sequence ID" value="CAF1366417.1"/>
    <property type="molecule type" value="Genomic_DNA"/>
</dbReference>
<reference evidence="1" key="1">
    <citation type="submission" date="2021-02" db="EMBL/GenBank/DDBJ databases">
        <authorList>
            <person name="Nowell W R."/>
        </authorList>
    </citation>
    <scope>NUCLEOTIDE SEQUENCE</scope>
</reference>
<dbReference type="EMBL" id="CAJNOM010001303">
    <property type="protein sequence ID" value="CAF1602323.1"/>
    <property type="molecule type" value="Genomic_DNA"/>
</dbReference>
<proteinExistence type="predicted"/>
<evidence type="ECO:0000313" key="3">
    <source>
        <dbReference type="Proteomes" id="UP000663832"/>
    </source>
</evidence>
<comment type="caution">
    <text evidence="1">The sequence shown here is derived from an EMBL/GenBank/DDBJ whole genome shotgun (WGS) entry which is preliminary data.</text>
</comment>
<evidence type="ECO:0000313" key="4">
    <source>
        <dbReference type="Proteomes" id="UP000663877"/>
    </source>
</evidence>
<name>A0A815IC88_9BILA</name>
<dbReference type="Proteomes" id="UP000663832">
    <property type="component" value="Unassembled WGS sequence"/>
</dbReference>
<sequence length="451" mass="53075">MATSSKTNTRRSVSKKNEYRQVQVRMREILQRANALYERLPHSSYITDKAFHDIEQDYMAMSDEFQEQLSQLTQHYYNIQESKNKSNRIHKHSFSTPNSSRQTTNTEIYQMNPIVDDIENVLNLIVQQFKQYRFKPAYSYTGVKTTTQSMNDQYDAISGIMIHQLYAVDLDILTNWVVASFERRIFFCNSDGDIRIFSYSRRFHRQPLLTERFHLSTIRLITSFTVTQDYLITFEADTQLISLYTHHGALLNRSNFPYDPNIIIRCDYLTKNEIWTCSQSKRQCIQFHIDHSTKEIHRIQQLNYKYPISNILIDPVGISSDEQHRIGVHDINTITNDRLLVYSNDQHQIIPLNSIKYTDRRGLSRIERVLLVPKRPNLIVVVRVPQLTTTNLHEIVIVDIEVQPPKILYCLTEPNDIQNIDLTLNGELVYTVKLPLNKRIASKIYIYNLFN</sequence>